<proteinExistence type="predicted"/>
<name>A0A7W2AGV0_9BACL</name>
<dbReference type="OrthoDB" id="9795923at2"/>
<dbReference type="RefSeq" id="WP_033099309.1">
    <property type="nucleotide sequence ID" value="NZ_JACEIP010000001.1"/>
</dbReference>
<dbReference type="InterPro" id="IPR000944">
    <property type="entry name" value="Tscrpt_reg_Rrf2"/>
</dbReference>
<dbReference type="PROSITE" id="PS01332">
    <property type="entry name" value="HTH_RRF2_1"/>
    <property type="match status" value="1"/>
</dbReference>
<dbReference type="Pfam" id="PF02082">
    <property type="entry name" value="Rrf2"/>
    <property type="match status" value="1"/>
</dbReference>
<evidence type="ECO:0000313" key="3">
    <source>
        <dbReference type="Proteomes" id="UP000530514"/>
    </source>
</evidence>
<dbReference type="GO" id="GO:0005829">
    <property type="term" value="C:cytosol"/>
    <property type="evidence" value="ECO:0007669"/>
    <property type="project" value="TreeGrafter"/>
</dbReference>
<dbReference type="InterPro" id="IPR030489">
    <property type="entry name" value="TR_Rrf2-type_CS"/>
</dbReference>
<dbReference type="PANTHER" id="PTHR33221">
    <property type="entry name" value="WINGED HELIX-TURN-HELIX TRANSCRIPTIONAL REGULATOR, RRF2 FAMILY"/>
    <property type="match status" value="1"/>
</dbReference>
<dbReference type="InterPro" id="IPR036388">
    <property type="entry name" value="WH-like_DNA-bd_sf"/>
</dbReference>
<organism evidence="2 3">
    <name type="scientific">Thermoactinomyces daqus</name>
    <dbReference type="NCBI Taxonomy" id="1329516"/>
    <lineage>
        <taxon>Bacteria</taxon>
        <taxon>Bacillati</taxon>
        <taxon>Bacillota</taxon>
        <taxon>Bacilli</taxon>
        <taxon>Bacillales</taxon>
        <taxon>Thermoactinomycetaceae</taxon>
        <taxon>Thermoactinomyces</taxon>
    </lineage>
</organism>
<dbReference type="GO" id="GO:0003700">
    <property type="term" value="F:DNA-binding transcription factor activity"/>
    <property type="evidence" value="ECO:0007669"/>
    <property type="project" value="TreeGrafter"/>
</dbReference>
<keyword evidence="3" id="KW-1185">Reference proteome</keyword>
<dbReference type="NCBIfam" id="TIGR00738">
    <property type="entry name" value="rrf2_super"/>
    <property type="match status" value="1"/>
</dbReference>
<comment type="caution">
    <text evidence="2">The sequence shown here is derived from an EMBL/GenBank/DDBJ whole genome shotgun (WGS) entry which is preliminary data.</text>
</comment>
<dbReference type="PROSITE" id="PS51197">
    <property type="entry name" value="HTH_RRF2_2"/>
    <property type="match status" value="1"/>
</dbReference>
<keyword evidence="1" id="KW-0238">DNA-binding</keyword>
<accession>A0A7W2AGV0</accession>
<sequence length="145" mass="16172">MKVSTRGEYALRALILLGQHSGVISIGEIAEKTLVPVNYLEQILLQLKNLGYVRSKRGIRGGYALRKPPDQIVIGEVIRQLEGPLAPMGCVSVTAYDPCPLEEGCLLKPLWTLIRDTVARLLENTTLEDLLEGRIPREERRVKKA</sequence>
<dbReference type="Gene3D" id="1.10.10.10">
    <property type="entry name" value="Winged helix-like DNA-binding domain superfamily/Winged helix DNA-binding domain"/>
    <property type="match status" value="1"/>
</dbReference>
<dbReference type="Proteomes" id="UP000530514">
    <property type="component" value="Unassembled WGS sequence"/>
</dbReference>
<evidence type="ECO:0000256" key="1">
    <source>
        <dbReference type="ARBA" id="ARBA00023125"/>
    </source>
</evidence>
<reference evidence="2 3" key="1">
    <citation type="submission" date="2020-07" db="EMBL/GenBank/DDBJ databases">
        <authorList>
            <person name="Feng H."/>
        </authorList>
    </citation>
    <scope>NUCLEOTIDE SEQUENCE [LARGE SCALE GENOMIC DNA]</scope>
    <source>
        <strain evidence="3">s-11</strain>
    </source>
</reference>
<dbReference type="InterPro" id="IPR036390">
    <property type="entry name" value="WH_DNA-bd_sf"/>
</dbReference>
<dbReference type="GO" id="GO:0003677">
    <property type="term" value="F:DNA binding"/>
    <property type="evidence" value="ECO:0007669"/>
    <property type="project" value="UniProtKB-KW"/>
</dbReference>
<dbReference type="PANTHER" id="PTHR33221:SF5">
    <property type="entry name" value="HTH-TYPE TRANSCRIPTIONAL REGULATOR ISCR"/>
    <property type="match status" value="1"/>
</dbReference>
<protein>
    <submittedName>
        <fullName evidence="2">Rrf2 family transcriptional regulator</fullName>
    </submittedName>
</protein>
<dbReference type="SUPFAM" id="SSF46785">
    <property type="entry name" value="Winged helix' DNA-binding domain"/>
    <property type="match status" value="1"/>
</dbReference>
<evidence type="ECO:0000313" key="2">
    <source>
        <dbReference type="EMBL" id="MBA4541500.1"/>
    </source>
</evidence>
<dbReference type="EMBL" id="JACEIP010000001">
    <property type="protein sequence ID" value="MBA4541500.1"/>
    <property type="molecule type" value="Genomic_DNA"/>
</dbReference>
<gene>
    <name evidence="2" type="ORF">H1164_01075</name>
</gene>
<dbReference type="AlphaFoldDB" id="A0A7W2AGV0"/>